<name>A0A5B1LNA6_9ACTN</name>
<dbReference type="EMBL" id="VUJV01000001">
    <property type="protein sequence ID" value="KAA1421250.1"/>
    <property type="molecule type" value="Genomic_DNA"/>
</dbReference>
<dbReference type="Proteomes" id="UP000325003">
    <property type="component" value="Unassembled WGS sequence"/>
</dbReference>
<evidence type="ECO:0000313" key="3">
    <source>
        <dbReference type="Proteomes" id="UP000325003"/>
    </source>
</evidence>
<proteinExistence type="predicted"/>
<keyword evidence="1" id="KW-0472">Membrane</keyword>
<evidence type="ECO:0000313" key="2">
    <source>
        <dbReference type="EMBL" id="KAA1421250.1"/>
    </source>
</evidence>
<dbReference type="RefSeq" id="WP_149726710.1">
    <property type="nucleotide sequence ID" value="NZ_VUJV01000001.1"/>
</dbReference>
<gene>
    <name evidence="2" type="ORF">F0U44_02760</name>
</gene>
<comment type="caution">
    <text evidence="2">The sequence shown here is derived from an EMBL/GenBank/DDBJ whole genome shotgun (WGS) entry which is preliminary data.</text>
</comment>
<reference evidence="2 3" key="2">
    <citation type="submission" date="2019-09" db="EMBL/GenBank/DDBJ databases">
        <authorList>
            <person name="Jin C."/>
        </authorList>
    </citation>
    <scope>NUCLEOTIDE SEQUENCE [LARGE SCALE GENOMIC DNA]</scope>
    <source>
        <strain evidence="2 3">BN130099</strain>
    </source>
</reference>
<keyword evidence="1" id="KW-0812">Transmembrane</keyword>
<accession>A0A5B1LNA6</accession>
<evidence type="ECO:0000256" key="1">
    <source>
        <dbReference type="SAM" id="Phobius"/>
    </source>
</evidence>
<reference evidence="2 3" key="1">
    <citation type="submission" date="2019-09" db="EMBL/GenBank/DDBJ databases">
        <title>Nocardioides panacisoli sp. nov., isolated from the soil of a ginseng field.</title>
        <authorList>
            <person name="Cho C."/>
        </authorList>
    </citation>
    <scope>NUCLEOTIDE SEQUENCE [LARGE SCALE GENOMIC DNA]</scope>
    <source>
        <strain evidence="2 3">BN130099</strain>
    </source>
</reference>
<dbReference type="AlphaFoldDB" id="A0A5B1LNA6"/>
<organism evidence="2 3">
    <name type="scientific">Nocardioides humilatus</name>
    <dbReference type="NCBI Taxonomy" id="2607660"/>
    <lineage>
        <taxon>Bacteria</taxon>
        <taxon>Bacillati</taxon>
        <taxon>Actinomycetota</taxon>
        <taxon>Actinomycetes</taxon>
        <taxon>Propionibacteriales</taxon>
        <taxon>Nocardioidaceae</taxon>
        <taxon>Nocardioides</taxon>
    </lineage>
</organism>
<feature type="transmembrane region" description="Helical" evidence="1">
    <location>
        <begin position="17"/>
        <end position="39"/>
    </location>
</feature>
<sequence>MTDEREPGARLSGRGRLIIVLVGALLVVGVVVTAALMSGEDEDPASFKRLTMAEAQRVHEECGIEATHAPLAHTYDVYEECVDEKSGLTGDELWDIVSPLAELPECDDLWDVSKTWALNEPPGYGQECRDGSGKGQRYRAEVDYCRKDGESYGVLVVGPNDLYIFRDQPRRLGDIHPREGHGLIERARDLCNDF</sequence>
<protein>
    <submittedName>
        <fullName evidence="2">Uncharacterized protein</fullName>
    </submittedName>
</protein>
<keyword evidence="3" id="KW-1185">Reference proteome</keyword>
<keyword evidence="1" id="KW-1133">Transmembrane helix</keyword>